<accession>G6YKK6</accession>
<keyword evidence="3" id="KW-1185">Reference proteome</keyword>
<evidence type="ECO:0000313" key="3">
    <source>
        <dbReference type="Proteomes" id="UP000002949"/>
    </source>
</evidence>
<dbReference type="InterPro" id="IPR028250">
    <property type="entry name" value="DsbDN"/>
</dbReference>
<protein>
    <recommendedName>
        <fullName evidence="1">Thiol:disulfide interchange protein DsbD N-terminal domain-containing protein</fullName>
    </recommendedName>
</protein>
<organism evidence="2 3">
    <name type="scientific">Mesorhizobium amorphae CCNWGS0123</name>
    <dbReference type="NCBI Taxonomy" id="1082933"/>
    <lineage>
        <taxon>Bacteria</taxon>
        <taxon>Pseudomonadati</taxon>
        <taxon>Pseudomonadota</taxon>
        <taxon>Alphaproteobacteria</taxon>
        <taxon>Hyphomicrobiales</taxon>
        <taxon>Phyllobacteriaceae</taxon>
        <taxon>Mesorhizobium</taxon>
    </lineage>
</organism>
<evidence type="ECO:0000313" key="2">
    <source>
        <dbReference type="EMBL" id="EHH03691.1"/>
    </source>
</evidence>
<evidence type="ECO:0000259" key="1">
    <source>
        <dbReference type="Pfam" id="PF11412"/>
    </source>
</evidence>
<name>G6YKK6_9HYPH</name>
<dbReference type="EMBL" id="AGSN01000237">
    <property type="protein sequence ID" value="EHH03691.1"/>
    <property type="molecule type" value="Genomic_DNA"/>
</dbReference>
<dbReference type="eggNOG" id="COG4233">
    <property type="taxonomic scope" value="Bacteria"/>
</dbReference>
<dbReference type="Pfam" id="PF11412">
    <property type="entry name" value="DsbD_N"/>
    <property type="match status" value="1"/>
</dbReference>
<dbReference type="STRING" id="1082933.A6B35_11890"/>
<feature type="domain" description="Thiol:disulfide interchange protein DsbD N-terminal" evidence="1">
    <location>
        <begin position="67"/>
        <end position="168"/>
    </location>
</feature>
<reference evidence="2 3" key="1">
    <citation type="journal article" date="2012" name="J. Bacteriol.">
        <title>Draft Genome Sequence of Plant Growth-Promoting Rhizobium Mesorhizobium amorphae, Isolated from Zinc-Lead Mine Tailings.</title>
        <authorList>
            <person name="Hao X."/>
            <person name="Lin Y."/>
            <person name="Johnstone L."/>
            <person name="Baltrus D.A."/>
            <person name="Miller S.J."/>
            <person name="Wei G."/>
            <person name="Rensing C."/>
        </authorList>
    </citation>
    <scope>NUCLEOTIDE SEQUENCE [LARGE SCALE GENOMIC DNA]</scope>
    <source>
        <strain evidence="2 3">CCNWGS0123</strain>
    </source>
</reference>
<gene>
    <name evidence="2" type="ORF">MEA186_32705</name>
</gene>
<proteinExistence type="predicted"/>
<dbReference type="Proteomes" id="UP000002949">
    <property type="component" value="Unassembled WGS sequence"/>
</dbReference>
<sequence length="285" mass="30239">MGHEVIALPRTDDQITAMQSLRILLASTAVVLGTGLPALASSSVWYNSEGGKVRLVTSGKPDEAGRIQGVLDIALKPGWKTYWRDPGDAGVPPQIDISASTNISDARFSFPPPQRHDDGYGKWAGYDHPVSLPITFTLSAPDQPAVIDANIFLGICETICIPVQTRLSVDPGADPDNAKDAAQVKAALATLPAAPRPDFGINVLPGDHETLIVEASFPGDPEAADFFVAGERDYMFGAPVRSEKDGKLLFTVPILDRPSTTPTDGGLYYTLTSAEGAVEGMLPFP</sequence>
<dbReference type="AlphaFoldDB" id="G6YKK6"/>
<dbReference type="PATRIC" id="fig|1082933.3.peg.6340"/>